<dbReference type="PROSITE" id="PS50217">
    <property type="entry name" value="BZIP"/>
    <property type="match status" value="1"/>
</dbReference>
<evidence type="ECO:0000313" key="8">
    <source>
        <dbReference type="EMBL" id="GBP24633.1"/>
    </source>
</evidence>
<feature type="region of interest" description="Disordered" evidence="6">
    <location>
        <begin position="88"/>
        <end position="114"/>
    </location>
</feature>
<dbReference type="Proteomes" id="UP000299102">
    <property type="component" value="Unassembled WGS sequence"/>
</dbReference>
<comment type="caution">
    <text evidence="8">The sequence shown here is derived from an EMBL/GenBank/DDBJ whole genome shotgun (WGS) entry which is preliminary data.</text>
</comment>
<sequence length="236" mass="25748">MSLWTPYCHEAALDLSKGAATVKVENCSPHPEPAAAASPERGPQFPLQPTPIYAYAQPYVMEGRQMSRMSPQPIQESTMYGVTYSPPGVLSPSLSPGSDTNSVSPTGRAPPRPFKAVTSSLPIATECSAAVAPEPGYAAFRAAMLEAMRARNGGTLCVSNPRMRRAVRRSSDSPDAEYLQRRARNNAAAKRSRDLRRLKEDELAIRTAYLEQVNQQLRVELDAVRSQLAQYQAVSI</sequence>
<dbReference type="GO" id="GO:0005634">
    <property type="term" value="C:nucleus"/>
    <property type="evidence" value="ECO:0007669"/>
    <property type="project" value="UniProtKB-SubCell"/>
</dbReference>
<evidence type="ECO:0000256" key="3">
    <source>
        <dbReference type="ARBA" id="ARBA00023125"/>
    </source>
</evidence>
<dbReference type="InterPro" id="IPR040223">
    <property type="entry name" value="PAR_bZIP"/>
</dbReference>
<dbReference type="SMART" id="SM00338">
    <property type="entry name" value="BRLZ"/>
    <property type="match status" value="1"/>
</dbReference>
<protein>
    <submittedName>
        <fullName evidence="8">Protein giant</fullName>
    </submittedName>
</protein>
<dbReference type="CDD" id="cd14695">
    <property type="entry name" value="bZIP_HLF"/>
    <property type="match status" value="1"/>
</dbReference>
<evidence type="ECO:0000256" key="4">
    <source>
        <dbReference type="ARBA" id="ARBA00023163"/>
    </source>
</evidence>
<proteinExistence type="predicted"/>
<name>A0A4C1UDT3_EUMVA</name>
<dbReference type="GO" id="GO:0000978">
    <property type="term" value="F:RNA polymerase II cis-regulatory region sequence-specific DNA binding"/>
    <property type="evidence" value="ECO:0007669"/>
    <property type="project" value="TreeGrafter"/>
</dbReference>
<feature type="compositionally biased region" description="Low complexity" evidence="6">
    <location>
        <begin position="88"/>
        <end position="98"/>
    </location>
</feature>
<keyword evidence="9" id="KW-1185">Reference proteome</keyword>
<keyword evidence="5" id="KW-0539">Nucleus</keyword>
<feature type="domain" description="BZIP" evidence="7">
    <location>
        <begin position="175"/>
        <end position="232"/>
    </location>
</feature>
<dbReference type="PANTHER" id="PTHR11988:SF42">
    <property type="entry name" value="PROTEIN GIANT"/>
    <property type="match status" value="1"/>
</dbReference>
<evidence type="ECO:0000256" key="2">
    <source>
        <dbReference type="ARBA" id="ARBA00023015"/>
    </source>
</evidence>
<evidence type="ECO:0000256" key="5">
    <source>
        <dbReference type="ARBA" id="ARBA00023242"/>
    </source>
</evidence>
<keyword evidence="3" id="KW-0238">DNA-binding</keyword>
<dbReference type="InterPro" id="IPR046347">
    <property type="entry name" value="bZIP_sf"/>
</dbReference>
<dbReference type="GO" id="GO:0000981">
    <property type="term" value="F:DNA-binding transcription factor activity, RNA polymerase II-specific"/>
    <property type="evidence" value="ECO:0007669"/>
    <property type="project" value="TreeGrafter"/>
</dbReference>
<evidence type="ECO:0000259" key="7">
    <source>
        <dbReference type="PROSITE" id="PS50217"/>
    </source>
</evidence>
<dbReference type="SUPFAM" id="SSF57959">
    <property type="entry name" value="Leucine zipper domain"/>
    <property type="match status" value="1"/>
</dbReference>
<dbReference type="InterPro" id="IPR004827">
    <property type="entry name" value="bZIP"/>
</dbReference>
<evidence type="ECO:0000256" key="1">
    <source>
        <dbReference type="ARBA" id="ARBA00004123"/>
    </source>
</evidence>
<evidence type="ECO:0000256" key="6">
    <source>
        <dbReference type="SAM" id="MobiDB-lite"/>
    </source>
</evidence>
<reference evidence="8 9" key="1">
    <citation type="journal article" date="2019" name="Commun. Biol.">
        <title>The bagworm genome reveals a unique fibroin gene that provides high tensile strength.</title>
        <authorList>
            <person name="Kono N."/>
            <person name="Nakamura H."/>
            <person name="Ohtoshi R."/>
            <person name="Tomita M."/>
            <person name="Numata K."/>
            <person name="Arakawa K."/>
        </authorList>
    </citation>
    <scope>NUCLEOTIDE SEQUENCE [LARGE SCALE GENOMIC DNA]</scope>
</reference>
<dbReference type="STRING" id="151549.A0A4C1UDT3"/>
<dbReference type="OrthoDB" id="6626600at2759"/>
<dbReference type="EMBL" id="BGZK01000164">
    <property type="protein sequence ID" value="GBP24633.1"/>
    <property type="molecule type" value="Genomic_DNA"/>
</dbReference>
<gene>
    <name evidence="8" type="primary">gt</name>
    <name evidence="8" type="ORF">EVAR_15839_1</name>
</gene>
<evidence type="ECO:0000313" key="9">
    <source>
        <dbReference type="Proteomes" id="UP000299102"/>
    </source>
</evidence>
<dbReference type="Pfam" id="PF07716">
    <property type="entry name" value="bZIP_2"/>
    <property type="match status" value="1"/>
</dbReference>
<accession>A0A4C1UDT3</accession>
<keyword evidence="2" id="KW-0805">Transcription regulation</keyword>
<comment type="subcellular location">
    <subcellularLocation>
        <location evidence="1">Nucleus</location>
    </subcellularLocation>
</comment>
<organism evidence="8 9">
    <name type="scientific">Eumeta variegata</name>
    <name type="common">Bagworm moth</name>
    <name type="synonym">Eumeta japonica</name>
    <dbReference type="NCBI Taxonomy" id="151549"/>
    <lineage>
        <taxon>Eukaryota</taxon>
        <taxon>Metazoa</taxon>
        <taxon>Ecdysozoa</taxon>
        <taxon>Arthropoda</taxon>
        <taxon>Hexapoda</taxon>
        <taxon>Insecta</taxon>
        <taxon>Pterygota</taxon>
        <taxon>Neoptera</taxon>
        <taxon>Endopterygota</taxon>
        <taxon>Lepidoptera</taxon>
        <taxon>Glossata</taxon>
        <taxon>Ditrysia</taxon>
        <taxon>Tineoidea</taxon>
        <taxon>Psychidae</taxon>
        <taxon>Oiketicinae</taxon>
        <taxon>Eumeta</taxon>
    </lineage>
</organism>
<dbReference type="Gene3D" id="1.20.5.170">
    <property type="match status" value="1"/>
</dbReference>
<keyword evidence="4" id="KW-0804">Transcription</keyword>
<dbReference type="PANTHER" id="PTHR11988">
    <property type="entry name" value="THYROTROPH EMBRYONIC FACTOR RELATED"/>
    <property type="match status" value="1"/>
</dbReference>
<dbReference type="AlphaFoldDB" id="A0A4C1UDT3"/>